<keyword evidence="5" id="KW-0547">Nucleotide-binding</keyword>
<evidence type="ECO:0000256" key="8">
    <source>
        <dbReference type="ARBA" id="ARBA00023136"/>
    </source>
</evidence>
<evidence type="ECO:0000256" key="3">
    <source>
        <dbReference type="ARBA" id="ARBA00022448"/>
    </source>
</evidence>
<feature type="domain" description="ABC transporter" evidence="9">
    <location>
        <begin position="6"/>
        <end position="242"/>
    </location>
</feature>
<keyword evidence="3" id="KW-0813">Transport</keyword>
<keyword evidence="4" id="KW-1003">Cell membrane</keyword>
<gene>
    <name evidence="11" type="ORF">AA984_23175</name>
    <name evidence="10" type="ORF">BFO01nite_27170</name>
</gene>
<evidence type="ECO:0000256" key="4">
    <source>
        <dbReference type="ARBA" id="ARBA00022475"/>
    </source>
</evidence>
<evidence type="ECO:0000256" key="2">
    <source>
        <dbReference type="ARBA" id="ARBA00005417"/>
    </source>
</evidence>
<evidence type="ECO:0000256" key="6">
    <source>
        <dbReference type="ARBA" id="ARBA00022840"/>
    </source>
</evidence>
<evidence type="ECO:0000259" key="9">
    <source>
        <dbReference type="PROSITE" id="PS50893"/>
    </source>
</evidence>
<dbReference type="Proteomes" id="UP000319498">
    <property type="component" value="Unassembled WGS sequence"/>
</dbReference>
<dbReference type="OrthoDB" id="9784332at2"/>
<comment type="subcellular location">
    <subcellularLocation>
        <location evidence="1">Cell membrane</location>
        <topology evidence="1">Peripheral membrane protein</topology>
    </subcellularLocation>
</comment>
<dbReference type="Pfam" id="PF00005">
    <property type="entry name" value="ABC_tran"/>
    <property type="match status" value="1"/>
</dbReference>
<dbReference type="PANTHER" id="PTHR43553">
    <property type="entry name" value="HEAVY METAL TRANSPORTER"/>
    <property type="match status" value="1"/>
</dbReference>
<dbReference type="InterPro" id="IPR050095">
    <property type="entry name" value="ECF_ABC_transporter_ATP-bd"/>
</dbReference>
<dbReference type="AlphaFoldDB" id="A0A837KGN6"/>
<evidence type="ECO:0000256" key="5">
    <source>
        <dbReference type="ARBA" id="ARBA00022741"/>
    </source>
</evidence>
<keyword evidence="8" id="KW-0472">Membrane</keyword>
<protein>
    <submittedName>
        <fullName evidence="11">Cobalt ABC transporter ATP-binding protein</fullName>
    </submittedName>
    <submittedName>
        <fullName evidence="10">Energy-coupling factor ABC transporter ATP-binding protein</fullName>
    </submittedName>
</protein>
<evidence type="ECO:0000313" key="13">
    <source>
        <dbReference type="Proteomes" id="UP000319498"/>
    </source>
</evidence>
<keyword evidence="6 11" id="KW-0067">ATP-binding</keyword>
<dbReference type="FunFam" id="3.40.50.300:FF:000224">
    <property type="entry name" value="Energy-coupling factor transporter ATP-binding protein EcfA"/>
    <property type="match status" value="1"/>
</dbReference>
<dbReference type="SUPFAM" id="SSF52540">
    <property type="entry name" value="P-loop containing nucleoside triphosphate hydrolases"/>
    <property type="match status" value="1"/>
</dbReference>
<dbReference type="InterPro" id="IPR015856">
    <property type="entry name" value="ABC_transpr_CbiO/EcfA_su"/>
</dbReference>
<proteinExistence type="inferred from homology"/>
<dbReference type="InterPro" id="IPR027417">
    <property type="entry name" value="P-loop_NTPase"/>
</dbReference>
<dbReference type="PROSITE" id="PS50893">
    <property type="entry name" value="ABC_TRANSPORTER_2"/>
    <property type="match status" value="1"/>
</dbReference>
<keyword evidence="13" id="KW-1185">Reference proteome</keyword>
<comment type="caution">
    <text evidence="11">The sequence shown here is derived from an EMBL/GenBank/DDBJ whole genome shotgun (WGS) entry which is preliminary data.</text>
</comment>
<dbReference type="GO" id="GO:0015087">
    <property type="term" value="F:cobalt ion transmembrane transporter activity"/>
    <property type="evidence" value="ECO:0007669"/>
    <property type="project" value="UniProtKB-ARBA"/>
</dbReference>
<dbReference type="GO" id="GO:0042626">
    <property type="term" value="F:ATPase-coupled transmembrane transporter activity"/>
    <property type="evidence" value="ECO:0007669"/>
    <property type="project" value="TreeGrafter"/>
</dbReference>
<dbReference type="RefSeq" id="WP_047073203.1">
    <property type="nucleotide sequence ID" value="NZ_BJOL01000014.1"/>
</dbReference>
<dbReference type="EMBL" id="BJOL01000014">
    <property type="protein sequence ID" value="GED58585.1"/>
    <property type="molecule type" value="Genomic_DNA"/>
</dbReference>
<dbReference type="SMART" id="SM00382">
    <property type="entry name" value="AAA"/>
    <property type="match status" value="1"/>
</dbReference>
<dbReference type="GO" id="GO:0016887">
    <property type="term" value="F:ATP hydrolysis activity"/>
    <property type="evidence" value="ECO:0007669"/>
    <property type="project" value="InterPro"/>
</dbReference>
<dbReference type="GeneID" id="87587949"/>
<evidence type="ECO:0000256" key="1">
    <source>
        <dbReference type="ARBA" id="ARBA00004202"/>
    </source>
</evidence>
<dbReference type="EMBL" id="LDCN01000008">
    <property type="protein sequence ID" value="KLH96910.1"/>
    <property type="molecule type" value="Genomic_DNA"/>
</dbReference>
<dbReference type="CDD" id="cd03225">
    <property type="entry name" value="ABC_cobalt_CbiO_domain1"/>
    <property type="match status" value="1"/>
</dbReference>
<comment type="similarity">
    <text evidence="2">Belongs to the ABC transporter superfamily.</text>
</comment>
<evidence type="ECO:0000313" key="11">
    <source>
        <dbReference type="EMBL" id="KLH96910.1"/>
    </source>
</evidence>
<sequence length="282" mass="32070">MTSRLLEFIDLQYKYPGGREPVLSGLSLWIPEGKKCVLLGRNGCGKSTLFLHGNGIIEPQQGQVLWKGKPLVYKRAALQEMTQKVGLVFQDPEHQLIASTVAEDISYGLFNQKLPVDVIREKVERVLDAFGLRELAEAPIHHLSLGQKRRLALAGVMVMEPELLLLDEPTAYLDRYQTKNLLRELDAIHRQGTTVLMATHDMDIAFEWAEWICIMDKGRLVFAGDPQEALENRAMLESLHLGMPLLVDVWEALPEQWKRELGGNIPRSVDELRKMLSVQRVW</sequence>
<reference evidence="11 12" key="1">
    <citation type="submission" date="2015-05" db="EMBL/GenBank/DDBJ databases">
        <title>Genome sequencing project for genomic taxonomy and phylogenomics of Bacillus-like bacteria.</title>
        <authorList>
            <person name="Liu B."/>
            <person name="Wang J."/>
            <person name="Zhu Y."/>
            <person name="Liu G."/>
            <person name="Chen Q."/>
            <person name="Chen Z."/>
            <person name="Lan J."/>
            <person name="Che J."/>
            <person name="Ge C."/>
            <person name="Shi H."/>
            <person name="Pan Z."/>
            <person name="Liu X."/>
        </authorList>
    </citation>
    <scope>NUCLEOTIDE SEQUENCE [LARGE SCALE GENOMIC DNA]</scope>
    <source>
        <strain evidence="11 12">DSM 9885</strain>
    </source>
</reference>
<dbReference type="InterPro" id="IPR017871">
    <property type="entry name" value="ABC_transporter-like_CS"/>
</dbReference>
<dbReference type="GO" id="GO:0043190">
    <property type="term" value="C:ATP-binding cassette (ABC) transporter complex"/>
    <property type="evidence" value="ECO:0007669"/>
    <property type="project" value="TreeGrafter"/>
</dbReference>
<dbReference type="PROSITE" id="PS00211">
    <property type="entry name" value="ABC_TRANSPORTER_1"/>
    <property type="match status" value="1"/>
</dbReference>
<dbReference type="Proteomes" id="UP000035218">
    <property type="component" value="Unassembled WGS sequence"/>
</dbReference>
<evidence type="ECO:0000313" key="12">
    <source>
        <dbReference type="Proteomes" id="UP000035218"/>
    </source>
</evidence>
<dbReference type="PANTHER" id="PTHR43553:SF24">
    <property type="entry name" value="ENERGY-COUPLING FACTOR TRANSPORTER ATP-BINDING PROTEIN ECFA1"/>
    <property type="match status" value="1"/>
</dbReference>
<reference evidence="10 13" key="2">
    <citation type="submission" date="2019-06" db="EMBL/GenBank/DDBJ databases">
        <title>Whole genome shotgun sequence of Brevibacillus formosus NBRC 15716.</title>
        <authorList>
            <person name="Hosoyama A."/>
            <person name="Uohara A."/>
            <person name="Ohji S."/>
            <person name="Ichikawa N."/>
        </authorList>
    </citation>
    <scope>NUCLEOTIDE SEQUENCE [LARGE SCALE GENOMIC DNA]</scope>
    <source>
        <strain evidence="10 13">NBRC 15716</strain>
    </source>
</reference>
<organism evidence="11 12">
    <name type="scientific">Brevibacillus formosus</name>
    <dbReference type="NCBI Taxonomy" id="54913"/>
    <lineage>
        <taxon>Bacteria</taxon>
        <taxon>Bacillati</taxon>
        <taxon>Bacillota</taxon>
        <taxon>Bacilli</taxon>
        <taxon>Bacillales</taxon>
        <taxon>Paenibacillaceae</taxon>
        <taxon>Brevibacillus</taxon>
    </lineage>
</organism>
<dbReference type="Gene3D" id="3.40.50.300">
    <property type="entry name" value="P-loop containing nucleotide triphosphate hydrolases"/>
    <property type="match status" value="1"/>
</dbReference>
<accession>A0A837KGN6</accession>
<name>A0A837KGN6_9BACL</name>
<dbReference type="GO" id="GO:0005524">
    <property type="term" value="F:ATP binding"/>
    <property type="evidence" value="ECO:0007669"/>
    <property type="project" value="UniProtKB-KW"/>
</dbReference>
<evidence type="ECO:0000313" key="10">
    <source>
        <dbReference type="EMBL" id="GED58585.1"/>
    </source>
</evidence>
<evidence type="ECO:0000256" key="7">
    <source>
        <dbReference type="ARBA" id="ARBA00022967"/>
    </source>
</evidence>
<dbReference type="InterPro" id="IPR003439">
    <property type="entry name" value="ABC_transporter-like_ATP-bd"/>
</dbReference>
<dbReference type="InterPro" id="IPR003593">
    <property type="entry name" value="AAA+_ATPase"/>
</dbReference>
<keyword evidence="7" id="KW-1278">Translocase</keyword>